<evidence type="ECO:0000256" key="2">
    <source>
        <dbReference type="ARBA" id="ARBA00009810"/>
    </source>
</evidence>
<comment type="subcellular location">
    <subcellularLocation>
        <location evidence="1 8">Cell outer membrane</location>
        <topology evidence="1 8">Multi-pass membrane protein</topology>
    </subcellularLocation>
</comment>
<keyword evidence="10" id="KW-0675">Receptor</keyword>
<dbReference type="Pfam" id="PF07715">
    <property type="entry name" value="Plug"/>
    <property type="match status" value="1"/>
</dbReference>
<sequence>MVVEAPRLNFNKNTIHLDDIKNIRGTNNADVFGNETSLQINNSRNEGGAIDVGIRGLQGNGRVPIVIDGSLQSTNTWRGYQGSADRTYIDMDLIESITIEKGASKGKFSGGAIGGTIKMKTIDAAKIVPSGDNFGILFKGGTYNNNRRPDIASVEDDQSNYKLSNGINSYSFNNGSVTAGLAYINYDFDFLIAHSERYQGNYFAGKHGYDKYSEKTPISPGQEVVNTSYESHSSILKIGLNINPYNRVDINLRRHEQKAGEVLSAGLLQKMALS</sequence>
<dbReference type="AlphaFoldDB" id="A0A0T9RSM1"/>
<dbReference type="EMBL" id="CWJL01000108">
    <property type="protein sequence ID" value="CRY69768.1"/>
    <property type="molecule type" value="Genomic_DNA"/>
</dbReference>
<name>A0A0T9RSM1_9GAMM</name>
<dbReference type="InterPro" id="IPR012910">
    <property type="entry name" value="Plug_dom"/>
</dbReference>
<dbReference type="InterPro" id="IPR039426">
    <property type="entry name" value="TonB-dep_rcpt-like"/>
</dbReference>
<feature type="domain" description="TonB-dependent receptor plug" evidence="9">
    <location>
        <begin position="13"/>
        <end position="116"/>
    </location>
</feature>
<evidence type="ECO:0000256" key="7">
    <source>
        <dbReference type="ARBA" id="ARBA00023237"/>
    </source>
</evidence>
<evidence type="ECO:0000256" key="8">
    <source>
        <dbReference type="PROSITE-ProRule" id="PRU01360"/>
    </source>
</evidence>
<keyword evidence="4 8" id="KW-1134">Transmembrane beta strand</keyword>
<evidence type="ECO:0000313" key="13">
    <source>
        <dbReference type="Proteomes" id="UP000045840"/>
    </source>
</evidence>
<dbReference type="Gene3D" id="2.170.130.10">
    <property type="entry name" value="TonB-dependent receptor, plug domain"/>
    <property type="match status" value="1"/>
</dbReference>
<dbReference type="InterPro" id="IPR036942">
    <property type="entry name" value="Beta-barrel_TonB_sf"/>
</dbReference>
<evidence type="ECO:0000256" key="4">
    <source>
        <dbReference type="ARBA" id="ARBA00022452"/>
    </source>
</evidence>
<comment type="similarity">
    <text evidence="2 8">Belongs to the TonB-dependent receptor family.</text>
</comment>
<keyword evidence="6 8" id="KW-0472">Membrane</keyword>
<dbReference type="STRING" id="1288385.ERS137968_04924"/>
<protein>
    <submittedName>
        <fullName evidence="10">Hemin receptor</fullName>
    </submittedName>
</protein>
<dbReference type="GO" id="GO:0015344">
    <property type="term" value="F:siderophore uptake transmembrane transporter activity"/>
    <property type="evidence" value="ECO:0007669"/>
    <property type="project" value="TreeGrafter"/>
</dbReference>
<keyword evidence="3 8" id="KW-0813">Transport</keyword>
<dbReference type="Proteomes" id="UP000045840">
    <property type="component" value="Unassembled WGS sequence"/>
</dbReference>
<dbReference type="GO" id="GO:0044718">
    <property type="term" value="P:siderophore transmembrane transport"/>
    <property type="evidence" value="ECO:0007669"/>
    <property type="project" value="TreeGrafter"/>
</dbReference>
<dbReference type="Proteomes" id="UP000044625">
    <property type="component" value="Unassembled WGS sequence"/>
</dbReference>
<evidence type="ECO:0000313" key="11">
    <source>
        <dbReference type="EMBL" id="CRY69768.1"/>
    </source>
</evidence>
<reference evidence="13" key="1">
    <citation type="submission" date="2015-03" db="EMBL/GenBank/DDBJ databases">
        <authorList>
            <consortium name="Pathogen Informatics"/>
        </authorList>
    </citation>
    <scope>NUCLEOTIDE SEQUENCE [LARGE SCALE GENOMIC DNA]</scope>
    <source>
        <strain evidence="13">A125KOH2</strain>
    </source>
</reference>
<proteinExistence type="inferred from homology"/>
<dbReference type="InterPro" id="IPR037066">
    <property type="entry name" value="Plug_dom_sf"/>
</dbReference>
<dbReference type="RefSeq" id="WP_050692133.1">
    <property type="nucleotide sequence ID" value="NZ_CAWMMU010000108.1"/>
</dbReference>
<dbReference type="SUPFAM" id="SSF56935">
    <property type="entry name" value="Porins"/>
    <property type="match status" value="1"/>
</dbReference>
<evidence type="ECO:0000313" key="12">
    <source>
        <dbReference type="Proteomes" id="UP000044625"/>
    </source>
</evidence>
<evidence type="ECO:0000256" key="6">
    <source>
        <dbReference type="ARBA" id="ARBA00023136"/>
    </source>
</evidence>
<keyword evidence="12" id="KW-1185">Reference proteome</keyword>
<reference evidence="11 12" key="3">
    <citation type="submission" date="2015-03" db="EMBL/GenBank/DDBJ databases">
        <authorList>
            <consortium name="Pathogen Informatics"/>
            <person name="Murphy D."/>
        </authorList>
    </citation>
    <scope>NUCLEOTIDE SEQUENCE [LARGE SCALE GENOMIC DNA]</scope>
    <source>
        <strain evidence="11">Type strain: CIP110230</strain>
        <strain evidence="12">type strain: CIP110230</strain>
    </source>
</reference>
<dbReference type="PROSITE" id="PS52016">
    <property type="entry name" value="TONB_DEPENDENT_REC_3"/>
    <property type="match status" value="1"/>
</dbReference>
<gene>
    <name evidence="10" type="primary">hemR_2</name>
    <name evidence="10" type="ORF">ERS008529_04929</name>
    <name evidence="11" type="ORF">ERS137968_04924</name>
</gene>
<dbReference type="PANTHER" id="PTHR30069:SF41">
    <property type="entry name" value="HEME_HEMOPEXIN UTILIZATION PROTEIN C"/>
    <property type="match status" value="1"/>
</dbReference>
<dbReference type="OrthoDB" id="6046653at2"/>
<dbReference type="EMBL" id="CQAZ01000182">
    <property type="protein sequence ID" value="CNI81800.1"/>
    <property type="molecule type" value="Genomic_DNA"/>
</dbReference>
<dbReference type="PANTHER" id="PTHR30069">
    <property type="entry name" value="TONB-DEPENDENT OUTER MEMBRANE RECEPTOR"/>
    <property type="match status" value="1"/>
</dbReference>
<dbReference type="Gene3D" id="2.40.170.20">
    <property type="entry name" value="TonB-dependent receptor, beta-barrel domain"/>
    <property type="match status" value="1"/>
</dbReference>
<evidence type="ECO:0000256" key="1">
    <source>
        <dbReference type="ARBA" id="ARBA00004571"/>
    </source>
</evidence>
<dbReference type="GO" id="GO:0009279">
    <property type="term" value="C:cell outer membrane"/>
    <property type="evidence" value="ECO:0007669"/>
    <property type="project" value="UniProtKB-SubCell"/>
</dbReference>
<evidence type="ECO:0000313" key="10">
    <source>
        <dbReference type="EMBL" id="CNI81800.1"/>
    </source>
</evidence>
<accession>A0A0T9RSM1</accession>
<evidence type="ECO:0000256" key="3">
    <source>
        <dbReference type="ARBA" id="ARBA00022448"/>
    </source>
</evidence>
<reference evidence="10" key="2">
    <citation type="submission" date="2015-03" db="EMBL/GenBank/DDBJ databases">
        <authorList>
            <person name="Murphy D."/>
        </authorList>
    </citation>
    <scope>NUCLEOTIDE SEQUENCE [LARGE SCALE GENOMIC DNA]</scope>
    <source>
        <strain evidence="10">A125KOH2</strain>
    </source>
</reference>
<evidence type="ECO:0000256" key="5">
    <source>
        <dbReference type="ARBA" id="ARBA00022692"/>
    </source>
</evidence>
<organism evidence="10 13">
    <name type="scientific">Yersinia pekkanenii</name>
    <dbReference type="NCBI Taxonomy" id="1288385"/>
    <lineage>
        <taxon>Bacteria</taxon>
        <taxon>Pseudomonadati</taxon>
        <taxon>Pseudomonadota</taxon>
        <taxon>Gammaproteobacteria</taxon>
        <taxon>Enterobacterales</taxon>
        <taxon>Yersiniaceae</taxon>
        <taxon>Yersinia</taxon>
    </lineage>
</organism>
<evidence type="ECO:0000259" key="9">
    <source>
        <dbReference type="Pfam" id="PF07715"/>
    </source>
</evidence>
<keyword evidence="5 8" id="KW-0812">Transmembrane</keyword>
<keyword evidence="7 8" id="KW-0998">Cell outer membrane</keyword>